<feature type="compositionally biased region" description="Basic and acidic residues" evidence="1">
    <location>
        <begin position="380"/>
        <end position="394"/>
    </location>
</feature>
<evidence type="ECO:0000256" key="2">
    <source>
        <dbReference type="SAM" id="SignalP"/>
    </source>
</evidence>
<dbReference type="Proteomes" id="UP001642520">
    <property type="component" value="Unassembled WGS sequence"/>
</dbReference>
<reference evidence="3 4" key="1">
    <citation type="submission" date="2024-08" db="EMBL/GenBank/DDBJ databases">
        <authorList>
            <person name="Will J Nash"/>
            <person name="Angela Man"/>
            <person name="Seanna McTaggart"/>
            <person name="Kendall Baker"/>
            <person name="Tom Barker"/>
            <person name="Leah Catchpole"/>
            <person name="Alex Durrant"/>
            <person name="Karim Gharbi"/>
            <person name="Naomi Irish"/>
            <person name="Gemy Kaithakottil"/>
            <person name="Debby Ku"/>
            <person name="Aaliyah Providence"/>
            <person name="Felix Shaw"/>
            <person name="David Swarbreck"/>
            <person name="Chris Watkins"/>
            <person name="Ann M. McCartney"/>
            <person name="Giulio Formenti"/>
            <person name="Alice Mouton"/>
            <person name="Noel Vella"/>
            <person name="Bjorn M von Reumont"/>
            <person name="Adriana Vella"/>
            <person name="Wilfried Haerty"/>
        </authorList>
    </citation>
    <scope>NUCLEOTIDE SEQUENCE [LARGE SCALE GENOMIC DNA]</scope>
</reference>
<organism evidence="3 4">
    <name type="scientific">Xylocopa violacea</name>
    <name type="common">Violet carpenter bee</name>
    <name type="synonym">Apis violacea</name>
    <dbReference type="NCBI Taxonomy" id="135666"/>
    <lineage>
        <taxon>Eukaryota</taxon>
        <taxon>Metazoa</taxon>
        <taxon>Ecdysozoa</taxon>
        <taxon>Arthropoda</taxon>
        <taxon>Hexapoda</taxon>
        <taxon>Insecta</taxon>
        <taxon>Pterygota</taxon>
        <taxon>Neoptera</taxon>
        <taxon>Endopterygota</taxon>
        <taxon>Hymenoptera</taxon>
        <taxon>Apocrita</taxon>
        <taxon>Aculeata</taxon>
        <taxon>Apoidea</taxon>
        <taxon>Anthophila</taxon>
        <taxon>Apidae</taxon>
        <taxon>Xylocopa</taxon>
        <taxon>Xylocopa</taxon>
    </lineage>
</organism>
<feature type="compositionally biased region" description="Basic and acidic residues" evidence="1">
    <location>
        <begin position="404"/>
        <end position="425"/>
    </location>
</feature>
<feature type="compositionally biased region" description="Basic and acidic residues" evidence="1">
    <location>
        <begin position="314"/>
        <end position="328"/>
    </location>
</feature>
<dbReference type="EMBL" id="CAXAJV020001290">
    <property type="protein sequence ID" value="CAL7939861.1"/>
    <property type="molecule type" value="Genomic_DNA"/>
</dbReference>
<feature type="compositionally biased region" description="Polar residues" evidence="1">
    <location>
        <begin position="365"/>
        <end position="377"/>
    </location>
</feature>
<protein>
    <submittedName>
        <fullName evidence="3">Uncharacterized protein</fullName>
    </submittedName>
</protein>
<keyword evidence="4" id="KW-1185">Reference proteome</keyword>
<comment type="caution">
    <text evidence="3">The sequence shown here is derived from an EMBL/GenBank/DDBJ whole genome shotgun (WGS) entry which is preliminary data.</text>
</comment>
<evidence type="ECO:0000256" key="1">
    <source>
        <dbReference type="SAM" id="MobiDB-lite"/>
    </source>
</evidence>
<gene>
    <name evidence="3" type="ORF">XYLVIOL_LOCUS4168</name>
</gene>
<proteinExistence type="predicted"/>
<evidence type="ECO:0000313" key="4">
    <source>
        <dbReference type="Proteomes" id="UP001642520"/>
    </source>
</evidence>
<accession>A0ABP1NHY4</accession>
<feature type="compositionally biased region" description="Basic and acidic residues" evidence="1">
    <location>
        <begin position="435"/>
        <end position="451"/>
    </location>
</feature>
<keyword evidence="2" id="KW-0732">Signal</keyword>
<feature type="compositionally biased region" description="Basic and acidic residues" evidence="1">
    <location>
        <begin position="493"/>
        <end position="506"/>
    </location>
</feature>
<sequence length="558" mass="62369">MLVLCVALLLSALNSAVGEERRFFASNFVRPKREAMETGQNAAQHHGFYQFQPISPNVQNIRTDSLRSASFNDAKAVQVSPLITVSSPLPYSDLFKQSSVYSGLPISLDSSGSQSNEQLVPYADNLFTMSAGYKIGAVKPLKPTSAGTPQVPVYKTSQPLATVSPQQQIYAQPNQNKKSSQPHIQLQNGQELVSYLPSFQSQPLVSNAPDHQLYLGGRTPKVNNVQLSAPFLSPLSSFQGQVVPISTVTNNQQFPRYKGAVVEVHPTVGGFSPMAHQPLQAQPQLHFKYGSVPQAVDSSRQSAPAQGILYDVELVDKKNPQPPPKKDEENDDDDGEDSEGKDEGQTPQENDDDEPKPRRYFKAPQTESNFKPSTTFPFNRYDEKFGKHSSQSRDEEADNDSEDERAPSGKYHSDDTSPKSNYDRQESDDEEDDDRLGYERQRNEEASEDSRRHKYFDKDFDEEFEASYRRESPKQKHVRAKEVPEVKYGSPSPKKEKGNHKSKDSSGEGSHGNFKHHKFSQDPRDSVGHSSDIVIEGTPGSMYEENFGYKIPKRNKAF</sequence>
<feature type="compositionally biased region" description="Acidic residues" evidence="1">
    <location>
        <begin position="329"/>
        <end position="340"/>
    </location>
</feature>
<feature type="signal peptide" evidence="2">
    <location>
        <begin position="1"/>
        <end position="18"/>
    </location>
</feature>
<feature type="compositionally biased region" description="Basic and acidic residues" evidence="1">
    <location>
        <begin position="466"/>
        <end position="485"/>
    </location>
</feature>
<feature type="region of interest" description="Disordered" evidence="1">
    <location>
        <begin position="311"/>
        <end position="546"/>
    </location>
</feature>
<feature type="chain" id="PRO_5045076926" evidence="2">
    <location>
        <begin position="19"/>
        <end position="558"/>
    </location>
</feature>
<evidence type="ECO:0000313" key="3">
    <source>
        <dbReference type="EMBL" id="CAL7939861.1"/>
    </source>
</evidence>
<name>A0ABP1NHY4_XYLVO</name>